<dbReference type="OrthoDB" id="9880962at2"/>
<feature type="domain" description="Toxin co-regulated pilus biosynthesis protein Q C-terminal" evidence="2">
    <location>
        <begin position="79"/>
        <end position="147"/>
    </location>
</feature>
<sequence>MKKNYYIGACIALILSGPTFAQGEMHKTNEQIAEQSSVDLIAEIYHSDRYAETFIESEEFEQEESTSKEPILFVTPYDQLKDKLESWADLHGYVVKWNTQKTVQFDNAVAYEGDFEQVLTELASDINQIGIDINFKIFQKNKVIVVYSVR</sequence>
<evidence type="ECO:0000313" key="4">
    <source>
        <dbReference type="Proteomes" id="UP000000249"/>
    </source>
</evidence>
<evidence type="ECO:0000313" key="3">
    <source>
        <dbReference type="EMBL" id="ABQ19484.1"/>
    </source>
</evidence>
<reference evidence="3 4" key="1">
    <citation type="submission" date="2007-03" db="EMBL/GenBank/DDBJ databases">
        <authorList>
            <person name="Heidelberg J."/>
        </authorList>
    </citation>
    <scope>NUCLEOTIDE SEQUENCE [LARGE SCALE GENOMIC DNA]</scope>
    <source>
        <strain evidence="4">ATCC 39541 / Classical Ogawa 395 / O395</strain>
    </source>
</reference>
<feature type="chain" id="PRO_5030008112" evidence="1">
    <location>
        <begin position="22"/>
        <end position="150"/>
    </location>
</feature>
<dbReference type="Pfam" id="PF10671">
    <property type="entry name" value="TcpQ"/>
    <property type="match status" value="1"/>
</dbReference>
<name>A0A0H3AGJ4_VIBC3</name>
<dbReference type="Proteomes" id="UP000000249">
    <property type="component" value="Chromosome 1"/>
</dbReference>
<feature type="signal peptide" evidence="1">
    <location>
        <begin position="1"/>
        <end position="21"/>
    </location>
</feature>
<dbReference type="KEGG" id="vco:VC0395_A0355"/>
<keyword evidence="1" id="KW-0732">Signal</keyword>
<organism evidence="3 4">
    <name type="scientific">Vibrio cholerae serotype O1 (strain ATCC 39541 / Classical Ogawa 395 / O395)</name>
    <dbReference type="NCBI Taxonomy" id="345073"/>
    <lineage>
        <taxon>Bacteria</taxon>
        <taxon>Pseudomonadati</taxon>
        <taxon>Pseudomonadota</taxon>
        <taxon>Gammaproteobacteria</taxon>
        <taxon>Vibrionales</taxon>
        <taxon>Vibrionaceae</taxon>
        <taxon>Vibrio</taxon>
    </lineage>
</organism>
<evidence type="ECO:0000259" key="2">
    <source>
        <dbReference type="Pfam" id="PF10671"/>
    </source>
</evidence>
<gene>
    <name evidence="3" type="primary">tcpQ</name>
    <name evidence="3" type="ordered locus">VC0395_A0355</name>
</gene>
<protein>
    <submittedName>
        <fullName evidence="3">Toxin co-regulated pilus biosynthesis protein Q</fullName>
    </submittedName>
</protein>
<dbReference type="InterPro" id="IPR018927">
    <property type="entry name" value="Pilus_synth_Q_C"/>
</dbReference>
<dbReference type="AlphaFoldDB" id="A0A0H3AGJ4"/>
<evidence type="ECO:0000256" key="1">
    <source>
        <dbReference type="SAM" id="SignalP"/>
    </source>
</evidence>
<accession>A0A0H3AGJ4</accession>
<dbReference type="KEGG" id="vcr:VC395_0846"/>
<dbReference type="RefSeq" id="WP_000742752.1">
    <property type="nucleotide sequence ID" value="NC_009457.1"/>
</dbReference>
<dbReference type="EMBL" id="CP000627">
    <property type="protein sequence ID" value="ABQ19484.1"/>
    <property type="molecule type" value="Genomic_DNA"/>
</dbReference>
<proteinExistence type="predicted"/>
<dbReference type="eggNOG" id="ENOG5031NZC">
    <property type="taxonomic scope" value="Bacteria"/>
</dbReference>
<dbReference type="PATRIC" id="fig|345073.21.peg.818"/>